<gene>
    <name evidence="2" type="ORF">HINF_LOCUS5095</name>
    <name evidence="3" type="ORF">HINF_LOCUS57728</name>
</gene>
<feature type="region of interest" description="Disordered" evidence="1">
    <location>
        <begin position="93"/>
        <end position="115"/>
    </location>
</feature>
<feature type="region of interest" description="Disordered" evidence="1">
    <location>
        <begin position="45"/>
        <end position="70"/>
    </location>
</feature>
<feature type="region of interest" description="Disordered" evidence="1">
    <location>
        <begin position="127"/>
        <end position="166"/>
    </location>
</feature>
<dbReference type="Proteomes" id="UP001642409">
    <property type="component" value="Unassembled WGS sequence"/>
</dbReference>
<evidence type="ECO:0000313" key="2">
    <source>
        <dbReference type="EMBL" id="CAI9917450.1"/>
    </source>
</evidence>
<sequence>MKKQLFPQRKNSRARKTVFFLAETKPGRKKRAQNLETRVRFGKPRFSQRKRGSKLTSEAGTGTFRCPPRGHISYERAREDSRRKFCLAQKACGRPRPAGKRVPAGSGRCSGNSREERYSQRLVWGRLPAEEGQQPVRGAPGSAEHRRRLRRTGRAGAGGGRTGASGRLPGCGDLNCRRGRTKKRATWAGGRWGRKPRTVWATKCPGRKTAGGGNLLRQVVQQGNSIESWFGWRLLVELRCENVVTWLNLPEGQAKIKDQAMHARYKLIHR</sequence>
<accession>A0AA86NDD9</accession>
<dbReference type="EMBL" id="CAXDID020000320">
    <property type="protein sequence ID" value="CAL6076519.1"/>
    <property type="molecule type" value="Genomic_DNA"/>
</dbReference>
<organism evidence="2">
    <name type="scientific">Hexamita inflata</name>
    <dbReference type="NCBI Taxonomy" id="28002"/>
    <lineage>
        <taxon>Eukaryota</taxon>
        <taxon>Metamonada</taxon>
        <taxon>Diplomonadida</taxon>
        <taxon>Hexamitidae</taxon>
        <taxon>Hexamitinae</taxon>
        <taxon>Hexamita</taxon>
    </lineage>
</organism>
<comment type="caution">
    <text evidence="2">The sequence shown here is derived from an EMBL/GenBank/DDBJ whole genome shotgun (WGS) entry which is preliminary data.</text>
</comment>
<evidence type="ECO:0000313" key="4">
    <source>
        <dbReference type="Proteomes" id="UP001642409"/>
    </source>
</evidence>
<reference evidence="3 4" key="2">
    <citation type="submission" date="2024-07" db="EMBL/GenBank/DDBJ databases">
        <authorList>
            <person name="Akdeniz Z."/>
        </authorList>
    </citation>
    <scope>NUCLEOTIDE SEQUENCE [LARGE SCALE GENOMIC DNA]</scope>
</reference>
<evidence type="ECO:0000256" key="1">
    <source>
        <dbReference type="SAM" id="MobiDB-lite"/>
    </source>
</evidence>
<dbReference type="AlphaFoldDB" id="A0AA86NDD9"/>
<proteinExistence type="predicted"/>
<keyword evidence="4" id="KW-1185">Reference proteome</keyword>
<reference evidence="2" key="1">
    <citation type="submission" date="2023-06" db="EMBL/GenBank/DDBJ databases">
        <authorList>
            <person name="Kurt Z."/>
        </authorList>
    </citation>
    <scope>NUCLEOTIDE SEQUENCE</scope>
</reference>
<name>A0AA86NDD9_9EUKA</name>
<dbReference type="EMBL" id="CATOUU010000132">
    <property type="protein sequence ID" value="CAI9917450.1"/>
    <property type="molecule type" value="Genomic_DNA"/>
</dbReference>
<evidence type="ECO:0000313" key="3">
    <source>
        <dbReference type="EMBL" id="CAL6076519.1"/>
    </source>
</evidence>
<protein>
    <submittedName>
        <fullName evidence="3">Hypothetical_protein</fullName>
    </submittedName>
</protein>